<dbReference type="GO" id="GO:0007165">
    <property type="term" value="P:signal transduction"/>
    <property type="evidence" value="ECO:0007669"/>
    <property type="project" value="TreeGrafter"/>
</dbReference>
<evidence type="ECO:0000256" key="2">
    <source>
        <dbReference type="ARBA" id="ARBA00022670"/>
    </source>
</evidence>
<dbReference type="PANTHER" id="PTHR32060">
    <property type="entry name" value="TAIL-SPECIFIC PROTEASE"/>
    <property type="match status" value="1"/>
</dbReference>
<dbReference type="PANTHER" id="PTHR32060:SF22">
    <property type="entry name" value="CARBOXYL-TERMINAL-PROCESSING PEPTIDASE 3, CHLOROPLASTIC"/>
    <property type="match status" value="1"/>
</dbReference>
<evidence type="ECO:0000256" key="3">
    <source>
        <dbReference type="ARBA" id="ARBA00022801"/>
    </source>
</evidence>
<dbReference type="SMART" id="SM00245">
    <property type="entry name" value="TSPc"/>
    <property type="match status" value="1"/>
</dbReference>
<evidence type="ECO:0000259" key="7">
    <source>
        <dbReference type="PROSITE" id="PS50106"/>
    </source>
</evidence>
<dbReference type="NCBIfam" id="TIGR00225">
    <property type="entry name" value="prc"/>
    <property type="match status" value="1"/>
</dbReference>
<dbReference type="Gene3D" id="3.30.750.44">
    <property type="match status" value="1"/>
</dbReference>
<comment type="similarity">
    <text evidence="1 5">Belongs to the peptidase S41A family.</text>
</comment>
<evidence type="ECO:0000256" key="1">
    <source>
        <dbReference type="ARBA" id="ARBA00009179"/>
    </source>
</evidence>
<keyword evidence="3 5" id="KW-0378">Hydrolase</keyword>
<feature type="domain" description="PDZ" evidence="7">
    <location>
        <begin position="251"/>
        <end position="321"/>
    </location>
</feature>
<dbReference type="InterPro" id="IPR004447">
    <property type="entry name" value="Peptidase_S41A"/>
</dbReference>
<dbReference type="SUPFAM" id="SSF50156">
    <property type="entry name" value="PDZ domain-like"/>
    <property type="match status" value="1"/>
</dbReference>
<keyword evidence="6" id="KW-0732">Signal</keyword>
<dbReference type="EMBL" id="FNGU01000002">
    <property type="protein sequence ID" value="SDL82010.1"/>
    <property type="molecule type" value="Genomic_DNA"/>
</dbReference>
<keyword evidence="4 5" id="KW-0720">Serine protease</keyword>
<name>A0A1G9N6A8_9BACT</name>
<dbReference type="PROSITE" id="PS50106">
    <property type="entry name" value="PDZ"/>
    <property type="match status" value="1"/>
</dbReference>
<dbReference type="GO" id="GO:0008236">
    <property type="term" value="F:serine-type peptidase activity"/>
    <property type="evidence" value="ECO:0007669"/>
    <property type="project" value="UniProtKB-KW"/>
</dbReference>
<dbReference type="Gene3D" id="2.30.42.10">
    <property type="match status" value="1"/>
</dbReference>
<evidence type="ECO:0000256" key="5">
    <source>
        <dbReference type="RuleBase" id="RU004404"/>
    </source>
</evidence>
<dbReference type="CDD" id="cd07560">
    <property type="entry name" value="Peptidase_S41_CPP"/>
    <property type="match status" value="1"/>
</dbReference>
<organism evidence="8 9">
    <name type="scientific">Geoalkalibacter ferrihydriticus</name>
    <dbReference type="NCBI Taxonomy" id="392333"/>
    <lineage>
        <taxon>Bacteria</taxon>
        <taxon>Pseudomonadati</taxon>
        <taxon>Thermodesulfobacteriota</taxon>
        <taxon>Desulfuromonadia</taxon>
        <taxon>Desulfuromonadales</taxon>
        <taxon>Geoalkalibacteraceae</taxon>
        <taxon>Geoalkalibacter</taxon>
    </lineage>
</organism>
<sequence>MPILKKLLIPLLVLLLLSPGLATAVPADPGDYDLNRARLLSFVLRQQLVSQHYSHKGLDDELSVAAFGLYLKQLDFQKRFLLKEDVTRLRAYEKKIDDEIATSRLELPLLAAELMDKRVRQAQRMLPEILEAGFDFTREETIETDPENLDFSKNTEELRERWRKILKHQVLNRLLIMEEDELAKPEGDERKNTEALIQAAVERVGKSQEQMFNRMLEDSRQDHIDRYFNAVARAFDPHSNYLPPTSKEDFDISMRGSLEGIGATLREEDGFIKVVRIIPGSAAYRQGQLEAEDTILAVAEGANEPVDVVDLRLRDAVSLIRGQKGTEVRLTVRKPDGRQMIVAITRDVVQIEETFVRSALLPPEEDGRHFGYIKIPTFYRDFEGGPKGTGRNSTDDMRQELIRLNEKGISGLVLDLRNNGGGALTDAVSIAGLFIKEGPIVQVRAGDGRMETLSDRSRDIVYDGPLVVLVNKFSASASEILAGALQDYGRAVVIGSKYTHGKGTVQAVVDLDRSLPFPNMDRYRPLGAIKVTIQKFYRISGESTQYRGVVPDIILPDRLQHIESGEKYLDYSLPWDQVDATRFDPWPEIPPIDKLRRASLERVAGNEDFMSIAEDAERAEARMKQSAMPLNLAEARQARRELIQAREENAAHDHAMGIEEPAEPGLSSEERHQRWAKNAAEDPYVGEAQAILRDLIRVLTPTATTAGQVPAKFLPN</sequence>
<dbReference type="InterPro" id="IPR036034">
    <property type="entry name" value="PDZ_sf"/>
</dbReference>
<dbReference type="SMART" id="SM00228">
    <property type="entry name" value="PDZ"/>
    <property type="match status" value="1"/>
</dbReference>
<dbReference type="Proteomes" id="UP000182146">
    <property type="component" value="Unassembled WGS sequence"/>
</dbReference>
<dbReference type="Pfam" id="PF17804">
    <property type="entry name" value="TSP_NTD"/>
    <property type="match status" value="1"/>
</dbReference>
<dbReference type="CDD" id="cd06782">
    <property type="entry name" value="cpPDZ_CPP-like"/>
    <property type="match status" value="1"/>
</dbReference>
<keyword evidence="2 5" id="KW-0645">Protease</keyword>
<dbReference type="InterPro" id="IPR001478">
    <property type="entry name" value="PDZ"/>
</dbReference>
<dbReference type="OrthoDB" id="9812068at2"/>
<dbReference type="SUPFAM" id="SSF52096">
    <property type="entry name" value="ClpP/crotonase"/>
    <property type="match status" value="1"/>
</dbReference>
<dbReference type="Pfam" id="PF03572">
    <property type="entry name" value="Peptidase_S41"/>
    <property type="match status" value="1"/>
</dbReference>
<dbReference type="FunFam" id="3.90.226.10:FF:000090">
    <property type="entry name" value="Tail-specific protease"/>
    <property type="match status" value="1"/>
</dbReference>
<dbReference type="Gene3D" id="3.90.226.10">
    <property type="entry name" value="2-enoyl-CoA Hydratase, Chain A, domain 1"/>
    <property type="match status" value="1"/>
</dbReference>
<dbReference type="Pfam" id="PF00595">
    <property type="entry name" value="PDZ"/>
    <property type="match status" value="1"/>
</dbReference>
<gene>
    <name evidence="8" type="ORF">SAMN05660860_01359</name>
</gene>
<feature type="signal peptide" evidence="6">
    <location>
        <begin position="1"/>
        <end position="24"/>
    </location>
</feature>
<evidence type="ECO:0000313" key="9">
    <source>
        <dbReference type="Proteomes" id="UP000182146"/>
    </source>
</evidence>
<dbReference type="InterPro" id="IPR005151">
    <property type="entry name" value="Tail-specific_protease"/>
</dbReference>
<dbReference type="InterPro" id="IPR029045">
    <property type="entry name" value="ClpP/crotonase-like_dom_sf"/>
</dbReference>
<accession>A0A1G9N6A8</accession>
<dbReference type="InterPro" id="IPR020992">
    <property type="entry name" value="Tail_Prtase_C"/>
</dbReference>
<dbReference type="Pfam" id="PF11818">
    <property type="entry name" value="DUF3340"/>
    <property type="match status" value="1"/>
</dbReference>
<reference evidence="8 9" key="1">
    <citation type="submission" date="2016-10" db="EMBL/GenBank/DDBJ databases">
        <authorList>
            <person name="de Groot N.N."/>
        </authorList>
    </citation>
    <scope>NUCLEOTIDE SEQUENCE [LARGE SCALE GENOMIC DNA]</scope>
    <source>
        <strain evidence="8 9">DSM 17813</strain>
    </source>
</reference>
<dbReference type="GO" id="GO:0004175">
    <property type="term" value="F:endopeptidase activity"/>
    <property type="evidence" value="ECO:0007669"/>
    <property type="project" value="TreeGrafter"/>
</dbReference>
<evidence type="ECO:0000256" key="6">
    <source>
        <dbReference type="SAM" id="SignalP"/>
    </source>
</evidence>
<evidence type="ECO:0000313" key="8">
    <source>
        <dbReference type="EMBL" id="SDL82010.1"/>
    </source>
</evidence>
<dbReference type="RefSeq" id="WP_082047832.1">
    <property type="nucleotide sequence ID" value="NZ_FNGU01000002.1"/>
</dbReference>
<dbReference type="GO" id="GO:0030288">
    <property type="term" value="C:outer membrane-bounded periplasmic space"/>
    <property type="evidence" value="ECO:0007669"/>
    <property type="project" value="TreeGrafter"/>
</dbReference>
<feature type="chain" id="PRO_5010230723" evidence="6">
    <location>
        <begin position="25"/>
        <end position="716"/>
    </location>
</feature>
<dbReference type="GO" id="GO:0006508">
    <property type="term" value="P:proteolysis"/>
    <property type="evidence" value="ECO:0007669"/>
    <property type="project" value="UniProtKB-KW"/>
</dbReference>
<protein>
    <submittedName>
        <fullName evidence="8">C-terminal processing peptidase-1. Serine peptidase. MEROPS family S41A</fullName>
    </submittedName>
</protein>
<dbReference type="InterPro" id="IPR040573">
    <property type="entry name" value="TSP_N"/>
</dbReference>
<proteinExistence type="inferred from homology"/>
<dbReference type="AlphaFoldDB" id="A0A1G9N6A8"/>
<dbReference type="STRING" id="392333.SAMN05660860_01359"/>
<evidence type="ECO:0000256" key="4">
    <source>
        <dbReference type="ARBA" id="ARBA00022825"/>
    </source>
</evidence>